<keyword evidence="4" id="KW-0689">Ribosomal protein</keyword>
<evidence type="ECO:0000313" key="7">
    <source>
        <dbReference type="EMBL" id="RYR41896.1"/>
    </source>
</evidence>
<dbReference type="GO" id="GO:0009507">
    <property type="term" value="C:chloroplast"/>
    <property type="evidence" value="ECO:0007669"/>
    <property type="project" value="TreeGrafter"/>
</dbReference>
<dbReference type="PANTHER" id="PTHR42995:SF5">
    <property type="entry name" value="ACETYL-COENZYME A CARBOXYLASE CARBOXYL TRANSFERASE SUBUNIT BETA, CHLOROPLASTIC"/>
    <property type="match status" value="1"/>
</dbReference>
<dbReference type="GO" id="GO:1990904">
    <property type="term" value="C:ribonucleoprotein complex"/>
    <property type="evidence" value="ECO:0007669"/>
    <property type="project" value="UniProtKB-KW"/>
</dbReference>
<dbReference type="GO" id="GO:0005840">
    <property type="term" value="C:ribosome"/>
    <property type="evidence" value="ECO:0007669"/>
    <property type="project" value="UniProtKB-KW"/>
</dbReference>
<evidence type="ECO:0000256" key="5">
    <source>
        <dbReference type="ARBA" id="ARBA00023274"/>
    </source>
</evidence>
<evidence type="ECO:0000313" key="8">
    <source>
        <dbReference type="Proteomes" id="UP000289738"/>
    </source>
</evidence>
<sequence length="201" mass="22616">MKKIQQKTKTNSLFVLRQAIRGVTPNIAVKTRHVSGSTHHVSIEIGSTQGKTLAIRWLLGASQKCPGQNIAFKLSSELVDAAKESGDAIRKREETHRMAEANRAFAHFRTWNPMDEDMISMDPIKFYLKEESEFYKNRMDSYQRKIGLTEIAQRGTSQLNGIFVAIGIMNFQFMEGSMGSVIGEKITRLIENAGNQLVPLI</sequence>
<evidence type="ECO:0000259" key="6">
    <source>
        <dbReference type="PROSITE" id="PS50980"/>
    </source>
</evidence>
<dbReference type="GO" id="GO:0008270">
    <property type="term" value="F:zinc ion binding"/>
    <property type="evidence" value="ECO:0007669"/>
    <property type="project" value="UniProtKB-KW"/>
</dbReference>
<dbReference type="Proteomes" id="UP000289738">
    <property type="component" value="Chromosome A08"/>
</dbReference>
<evidence type="ECO:0000256" key="1">
    <source>
        <dbReference type="ARBA" id="ARBA00007151"/>
    </source>
</evidence>
<dbReference type="EMBL" id="SDMP01000008">
    <property type="protein sequence ID" value="RYR41896.1"/>
    <property type="molecule type" value="Genomic_DNA"/>
</dbReference>
<keyword evidence="2" id="KW-0808">Transferase</keyword>
<evidence type="ECO:0000256" key="3">
    <source>
        <dbReference type="ARBA" id="ARBA00022771"/>
    </source>
</evidence>
<comment type="similarity">
    <text evidence="1">Belongs to the universal ribosomal protein uS7 family.</text>
</comment>
<dbReference type="SUPFAM" id="SSF52096">
    <property type="entry name" value="ClpP/crotonase"/>
    <property type="match status" value="1"/>
</dbReference>
<dbReference type="GO" id="GO:2001295">
    <property type="term" value="P:malonyl-CoA biosynthetic process"/>
    <property type="evidence" value="ECO:0007669"/>
    <property type="project" value="TreeGrafter"/>
</dbReference>
<dbReference type="PROSITE" id="PS50980">
    <property type="entry name" value="COA_CT_NTER"/>
    <property type="match status" value="1"/>
</dbReference>
<dbReference type="Gene3D" id="3.90.226.10">
    <property type="entry name" value="2-enoyl-CoA Hydratase, Chain A, domain 1"/>
    <property type="match status" value="1"/>
</dbReference>
<dbReference type="GO" id="GO:0003989">
    <property type="term" value="F:acetyl-CoA carboxylase activity"/>
    <property type="evidence" value="ECO:0007669"/>
    <property type="project" value="TreeGrafter"/>
</dbReference>
<dbReference type="Gene3D" id="1.10.455.10">
    <property type="entry name" value="Ribosomal protein S7 domain"/>
    <property type="match status" value="1"/>
</dbReference>
<comment type="caution">
    <text evidence="7">The sequence shown here is derived from an EMBL/GenBank/DDBJ whole genome shotgun (WGS) entry which is preliminary data.</text>
</comment>
<gene>
    <name evidence="7" type="ORF">Ahy_A08g038322</name>
</gene>
<dbReference type="GO" id="GO:0006633">
    <property type="term" value="P:fatty acid biosynthetic process"/>
    <property type="evidence" value="ECO:0007669"/>
    <property type="project" value="TreeGrafter"/>
</dbReference>
<evidence type="ECO:0000256" key="2">
    <source>
        <dbReference type="ARBA" id="ARBA00022679"/>
    </source>
</evidence>
<protein>
    <recommendedName>
        <fullName evidence="6">CoA carboxyltransferase N-terminal domain-containing protein</fullName>
    </recommendedName>
</protein>
<proteinExistence type="inferred from homology"/>
<dbReference type="PANTHER" id="PTHR42995">
    <property type="entry name" value="ACETYL-COENZYME A CARBOXYLASE CARBOXYL TRANSFERASE SUBUNIT BETA, CHLOROPLASTIC"/>
    <property type="match status" value="1"/>
</dbReference>
<keyword evidence="3" id="KW-0479">Metal-binding</keyword>
<name>A0A445BTH6_ARAHY</name>
<dbReference type="InterPro" id="IPR036823">
    <property type="entry name" value="Ribosomal_uS7_dom_sf"/>
</dbReference>
<dbReference type="InterPro" id="IPR023798">
    <property type="entry name" value="Ribosomal_uS7_dom"/>
</dbReference>
<evidence type="ECO:0000256" key="4">
    <source>
        <dbReference type="ARBA" id="ARBA00022980"/>
    </source>
</evidence>
<dbReference type="InterPro" id="IPR029045">
    <property type="entry name" value="ClpP/crotonase-like_dom_sf"/>
</dbReference>
<dbReference type="STRING" id="3818.A0A445BTH6"/>
<keyword evidence="3" id="KW-0863">Zinc-finger</keyword>
<keyword evidence="3" id="KW-0862">Zinc</keyword>
<feature type="domain" description="CoA carboxyltransferase N-terminal" evidence="6">
    <location>
        <begin position="75"/>
        <end position="201"/>
    </location>
</feature>
<accession>A0A445BTH6</accession>
<organism evidence="7 8">
    <name type="scientific">Arachis hypogaea</name>
    <name type="common">Peanut</name>
    <dbReference type="NCBI Taxonomy" id="3818"/>
    <lineage>
        <taxon>Eukaryota</taxon>
        <taxon>Viridiplantae</taxon>
        <taxon>Streptophyta</taxon>
        <taxon>Embryophyta</taxon>
        <taxon>Tracheophyta</taxon>
        <taxon>Spermatophyta</taxon>
        <taxon>Magnoliopsida</taxon>
        <taxon>eudicotyledons</taxon>
        <taxon>Gunneridae</taxon>
        <taxon>Pentapetalae</taxon>
        <taxon>rosids</taxon>
        <taxon>fabids</taxon>
        <taxon>Fabales</taxon>
        <taxon>Fabaceae</taxon>
        <taxon>Papilionoideae</taxon>
        <taxon>50 kb inversion clade</taxon>
        <taxon>dalbergioids sensu lato</taxon>
        <taxon>Dalbergieae</taxon>
        <taxon>Pterocarpus clade</taxon>
        <taxon>Arachis</taxon>
    </lineage>
</organism>
<keyword evidence="8" id="KW-1185">Reference proteome</keyword>
<dbReference type="Pfam" id="PF00177">
    <property type="entry name" value="Ribosomal_S7"/>
    <property type="match status" value="1"/>
</dbReference>
<keyword evidence="5" id="KW-0687">Ribonucleoprotein</keyword>
<dbReference type="InterPro" id="IPR011762">
    <property type="entry name" value="COA_CT_N"/>
</dbReference>
<dbReference type="GO" id="GO:0016740">
    <property type="term" value="F:transferase activity"/>
    <property type="evidence" value="ECO:0007669"/>
    <property type="project" value="UniProtKB-KW"/>
</dbReference>
<dbReference type="AlphaFoldDB" id="A0A445BTH6"/>
<dbReference type="SUPFAM" id="SSF47973">
    <property type="entry name" value="Ribosomal protein S7"/>
    <property type="match status" value="1"/>
</dbReference>
<reference evidence="7 8" key="1">
    <citation type="submission" date="2019-01" db="EMBL/GenBank/DDBJ databases">
        <title>Sequencing of cultivated peanut Arachis hypogaea provides insights into genome evolution and oil improvement.</title>
        <authorList>
            <person name="Chen X."/>
        </authorList>
    </citation>
    <scope>NUCLEOTIDE SEQUENCE [LARGE SCALE GENOMIC DNA]</scope>
    <source>
        <strain evidence="8">cv. Fuhuasheng</strain>
        <tissue evidence="7">Leaves</tissue>
    </source>
</reference>